<organism evidence="2 3">
    <name type="scientific">Stylosanthes scabra</name>
    <dbReference type="NCBI Taxonomy" id="79078"/>
    <lineage>
        <taxon>Eukaryota</taxon>
        <taxon>Viridiplantae</taxon>
        <taxon>Streptophyta</taxon>
        <taxon>Embryophyta</taxon>
        <taxon>Tracheophyta</taxon>
        <taxon>Spermatophyta</taxon>
        <taxon>Magnoliopsida</taxon>
        <taxon>eudicotyledons</taxon>
        <taxon>Gunneridae</taxon>
        <taxon>Pentapetalae</taxon>
        <taxon>rosids</taxon>
        <taxon>fabids</taxon>
        <taxon>Fabales</taxon>
        <taxon>Fabaceae</taxon>
        <taxon>Papilionoideae</taxon>
        <taxon>50 kb inversion clade</taxon>
        <taxon>dalbergioids sensu lato</taxon>
        <taxon>Dalbergieae</taxon>
        <taxon>Pterocarpus clade</taxon>
        <taxon>Stylosanthes</taxon>
    </lineage>
</organism>
<dbReference type="EMBL" id="JASCZI010000207">
    <property type="protein sequence ID" value="MED6110048.1"/>
    <property type="molecule type" value="Genomic_DNA"/>
</dbReference>
<reference evidence="2 3" key="1">
    <citation type="journal article" date="2023" name="Plants (Basel)">
        <title>Bridging the Gap: Combining Genomics and Transcriptomics Approaches to Understand Stylosanthes scabra, an Orphan Legume from the Brazilian Caatinga.</title>
        <authorList>
            <person name="Ferreira-Neto J.R.C."/>
            <person name="da Silva M.D."/>
            <person name="Binneck E."/>
            <person name="de Melo N.F."/>
            <person name="da Silva R.H."/>
            <person name="de Melo A.L.T.M."/>
            <person name="Pandolfi V."/>
            <person name="Bustamante F.O."/>
            <person name="Brasileiro-Vidal A.C."/>
            <person name="Benko-Iseppon A.M."/>
        </authorList>
    </citation>
    <scope>NUCLEOTIDE SEQUENCE [LARGE SCALE GENOMIC DNA]</scope>
    <source>
        <tissue evidence="2">Leaves</tissue>
    </source>
</reference>
<sequence length="175" mass="19605">MCRLVGNTVESYNPRGAVRTAQSSSLQIRGNLSTNDKWASECLAGTPPPVSWRWKPLTRLGPSRKQTSRFLSQHWRRCRGTLSQTLLMAEPPVNNRKTAQMQDGCTTSDSGSNNGRRDGRNRPTSSRRPSPRQAVSQVPFPRRLASQIHIPVRDRDHGSAYDIMGIVTRLLGRLD</sequence>
<proteinExistence type="predicted"/>
<feature type="compositionally biased region" description="Polar residues" evidence="1">
    <location>
        <begin position="95"/>
        <end position="107"/>
    </location>
</feature>
<gene>
    <name evidence="2" type="ORF">PIB30_039313</name>
</gene>
<comment type="caution">
    <text evidence="2">The sequence shown here is derived from an EMBL/GenBank/DDBJ whole genome shotgun (WGS) entry which is preliminary data.</text>
</comment>
<protein>
    <submittedName>
        <fullName evidence="2">Uncharacterized protein</fullName>
    </submittedName>
</protein>
<dbReference type="Proteomes" id="UP001341840">
    <property type="component" value="Unassembled WGS sequence"/>
</dbReference>
<accession>A0ABU6QDT9</accession>
<keyword evidence="3" id="KW-1185">Reference proteome</keyword>
<evidence type="ECO:0000313" key="3">
    <source>
        <dbReference type="Proteomes" id="UP001341840"/>
    </source>
</evidence>
<name>A0ABU6QDT9_9FABA</name>
<feature type="region of interest" description="Disordered" evidence="1">
    <location>
        <begin position="90"/>
        <end position="142"/>
    </location>
</feature>
<feature type="compositionally biased region" description="Low complexity" evidence="1">
    <location>
        <begin position="122"/>
        <end position="132"/>
    </location>
</feature>
<evidence type="ECO:0000313" key="2">
    <source>
        <dbReference type="EMBL" id="MED6110048.1"/>
    </source>
</evidence>
<evidence type="ECO:0000256" key="1">
    <source>
        <dbReference type="SAM" id="MobiDB-lite"/>
    </source>
</evidence>